<reference evidence="3" key="1">
    <citation type="submission" date="2011-07" db="EMBL/GenBank/DDBJ databases">
        <authorList>
            <consortium name="Caenorhabditis brenneri Sequencing and Analysis Consortium"/>
            <person name="Wilson R.K."/>
        </authorList>
    </citation>
    <scope>NUCLEOTIDE SEQUENCE [LARGE SCALE GENOMIC DNA]</scope>
    <source>
        <strain evidence="3">PB2801</strain>
    </source>
</reference>
<dbReference type="Pfam" id="PF10325">
    <property type="entry name" value="7TM_GPCR_Srz"/>
    <property type="match status" value="1"/>
</dbReference>
<dbReference type="AlphaFoldDB" id="G0NTL7"/>
<organism evidence="3">
    <name type="scientific">Caenorhabditis brenneri</name>
    <name type="common">Nematode worm</name>
    <dbReference type="NCBI Taxonomy" id="135651"/>
    <lineage>
        <taxon>Eukaryota</taxon>
        <taxon>Metazoa</taxon>
        <taxon>Ecdysozoa</taxon>
        <taxon>Nematoda</taxon>
        <taxon>Chromadorea</taxon>
        <taxon>Rhabditida</taxon>
        <taxon>Rhabditina</taxon>
        <taxon>Rhabditomorpha</taxon>
        <taxon>Rhabditoidea</taxon>
        <taxon>Rhabditidae</taxon>
        <taxon>Peloderinae</taxon>
        <taxon>Caenorhabditis</taxon>
    </lineage>
</organism>
<dbReference type="PANTHER" id="PTHR31720">
    <property type="entry name" value="SERPENTINE RECEPTOR, CLASS Z-RELATED"/>
    <property type="match status" value="1"/>
</dbReference>
<gene>
    <name evidence="2" type="ORF">CAEBREN_14206</name>
</gene>
<sequence length="122" mass="14537">MADGFLVFLSVLRGTNMMISMFTYIFLHFFVFPFYVHVFRKNRKQDRQEHHAMFLIAFDMLSTPILIQTSYLFGNRRNLEMMKENMSIRNYLKLSCICCSRNFEAKIHPNVKLSYMISTVAQ</sequence>
<dbReference type="EMBL" id="GL379944">
    <property type="protein sequence ID" value="EGT37263.1"/>
    <property type="molecule type" value="Genomic_DNA"/>
</dbReference>
<proteinExistence type="predicted"/>
<evidence type="ECO:0000313" key="3">
    <source>
        <dbReference type="Proteomes" id="UP000008068"/>
    </source>
</evidence>
<dbReference type="PANTHER" id="PTHR31720:SF12">
    <property type="entry name" value="SERPENTINE RECEPTOR, CLASS T-RELATED"/>
    <property type="match status" value="1"/>
</dbReference>
<feature type="transmembrane region" description="Helical" evidence="1">
    <location>
        <begin position="51"/>
        <end position="73"/>
    </location>
</feature>
<dbReference type="InParanoid" id="G0NTL7"/>
<accession>G0NTL7</accession>
<keyword evidence="1" id="KW-1133">Transmembrane helix</keyword>
<name>G0NTL7_CAEBE</name>
<protein>
    <submittedName>
        <fullName evidence="2">Uncharacterized protein</fullName>
    </submittedName>
</protein>
<keyword evidence="1" id="KW-0812">Transmembrane</keyword>
<keyword evidence="1" id="KW-0472">Membrane</keyword>
<evidence type="ECO:0000256" key="1">
    <source>
        <dbReference type="SAM" id="Phobius"/>
    </source>
</evidence>
<evidence type="ECO:0000313" key="2">
    <source>
        <dbReference type="EMBL" id="EGT37263.1"/>
    </source>
</evidence>
<dbReference type="InterPro" id="IPR018817">
    <property type="entry name" value="7TM_GPCR_serpentine_rcpt_Srz"/>
</dbReference>
<dbReference type="Proteomes" id="UP000008068">
    <property type="component" value="Unassembled WGS sequence"/>
</dbReference>
<dbReference type="HOGENOM" id="CLU_2028738_0_0_1"/>
<feature type="transmembrane region" description="Helical" evidence="1">
    <location>
        <begin position="17"/>
        <end position="39"/>
    </location>
</feature>
<keyword evidence="3" id="KW-1185">Reference proteome</keyword>